<organism evidence="1 2">
    <name type="scientific">Brucella daejeonensis</name>
    <dbReference type="NCBI Taxonomy" id="659015"/>
    <lineage>
        <taxon>Bacteria</taxon>
        <taxon>Pseudomonadati</taxon>
        <taxon>Pseudomonadota</taxon>
        <taxon>Alphaproteobacteria</taxon>
        <taxon>Hyphomicrobiales</taxon>
        <taxon>Brucellaceae</taxon>
        <taxon>Brucella/Ochrobactrum group</taxon>
        <taxon>Brucella</taxon>
    </lineage>
</organism>
<reference evidence="1 2" key="1">
    <citation type="submission" date="2020-08" db="EMBL/GenBank/DDBJ databases">
        <title>Genomic Encyclopedia of Type Strains, Phase IV (KMG-IV): sequencing the most valuable type-strain genomes for metagenomic binning, comparative biology and taxonomic classification.</title>
        <authorList>
            <person name="Goeker M."/>
        </authorList>
    </citation>
    <scope>NUCLEOTIDE SEQUENCE [LARGE SCALE GENOMIC DNA]</scope>
    <source>
        <strain evidence="1 2">DSM 26944</strain>
    </source>
</reference>
<accession>A0A7W9EN87</accession>
<dbReference type="EMBL" id="JACIJG010000027">
    <property type="protein sequence ID" value="MBB5704293.1"/>
    <property type="molecule type" value="Genomic_DNA"/>
</dbReference>
<name>A0A7W9EN87_9HYPH</name>
<keyword evidence="2" id="KW-1185">Reference proteome</keyword>
<dbReference type="AlphaFoldDB" id="A0A7W9EN87"/>
<evidence type="ECO:0000313" key="1">
    <source>
        <dbReference type="EMBL" id="MBB5704293.1"/>
    </source>
</evidence>
<proteinExistence type="predicted"/>
<comment type="caution">
    <text evidence="1">The sequence shown here is derived from an EMBL/GenBank/DDBJ whole genome shotgun (WGS) entry which is preliminary data.</text>
</comment>
<dbReference type="RefSeq" id="WP_210306186.1">
    <property type="nucleotide sequence ID" value="NZ_JACIJG010000027.1"/>
</dbReference>
<gene>
    <name evidence="1" type="ORF">FHS76_004210</name>
</gene>
<protein>
    <recommendedName>
        <fullName evidence="3">Head fiber protein</fullName>
    </recommendedName>
</protein>
<sequence length="99" mass="9875">MAELSTLGSVIKTAYEAEANTNAYTDAEKTKLAGVATGATALTIGTTATTAKAGNYQPTWAQVTGKPVGVAVPDAAEGTEVATINALLASLRTAGFIAT</sequence>
<dbReference type="Proteomes" id="UP000555546">
    <property type="component" value="Unassembled WGS sequence"/>
</dbReference>
<evidence type="ECO:0008006" key="3">
    <source>
        <dbReference type="Google" id="ProtNLM"/>
    </source>
</evidence>
<evidence type="ECO:0000313" key="2">
    <source>
        <dbReference type="Proteomes" id="UP000555546"/>
    </source>
</evidence>